<feature type="domain" description="Zinc-ribbon 15" evidence="1">
    <location>
        <begin position="23"/>
        <end position="125"/>
    </location>
</feature>
<reference evidence="2" key="1">
    <citation type="submission" date="2020-12" db="EMBL/GenBank/DDBJ databases">
        <title>Clostridium thailandense sp. nov., a novel acetogenic bacterium isolated from peat land soil in Thailand.</title>
        <authorList>
            <person name="Chaikitkaew S."/>
            <person name="Birkeland N.K."/>
        </authorList>
    </citation>
    <scope>NUCLEOTIDE SEQUENCE</scope>
    <source>
        <strain evidence="2">PL3</strain>
    </source>
</reference>
<keyword evidence="3" id="KW-1185">Reference proteome</keyword>
<accession>A0A949U4Y7</accession>
<dbReference type="Pfam" id="PF17032">
    <property type="entry name" value="Zn_ribbon_15"/>
    <property type="match status" value="1"/>
</dbReference>
<evidence type="ECO:0000313" key="3">
    <source>
        <dbReference type="Proteomes" id="UP000694308"/>
    </source>
</evidence>
<dbReference type="RefSeq" id="WP_218323607.1">
    <property type="nucleotide sequence ID" value="NZ_JAEEGC010000182.1"/>
</dbReference>
<comment type="caution">
    <text evidence="2">The sequence shown here is derived from an EMBL/GenBank/DDBJ whole genome shotgun (WGS) entry which is preliminary data.</text>
</comment>
<evidence type="ECO:0000259" key="1">
    <source>
        <dbReference type="Pfam" id="PF17032"/>
    </source>
</evidence>
<proteinExistence type="predicted"/>
<organism evidence="2 3">
    <name type="scientific">Clostridium thailandense</name>
    <dbReference type="NCBI Taxonomy" id="2794346"/>
    <lineage>
        <taxon>Bacteria</taxon>
        <taxon>Bacillati</taxon>
        <taxon>Bacillota</taxon>
        <taxon>Clostridia</taxon>
        <taxon>Eubacteriales</taxon>
        <taxon>Clostridiaceae</taxon>
        <taxon>Clostridium</taxon>
    </lineage>
</organism>
<dbReference type="EMBL" id="JAEEGC010000182">
    <property type="protein sequence ID" value="MBV7276524.1"/>
    <property type="molecule type" value="Genomic_DNA"/>
</dbReference>
<sequence length="129" mass="15289">MFFIGVFGVEEKQKEIGTIKNLSCKNCNKIGARLTLYKTYSFLHIFFLPVFKWNDRYYAVCSGCNSIYEISKEKAIRMEQGDEEAITYWDLRLMDFGNYDNYIKYRCKNCGKEVESQFEYCPYCGTKKD</sequence>
<dbReference type="Proteomes" id="UP000694308">
    <property type="component" value="Unassembled WGS sequence"/>
</dbReference>
<dbReference type="InterPro" id="IPR053281">
    <property type="entry name" value="Double_zinc_ribbon"/>
</dbReference>
<evidence type="ECO:0000313" key="2">
    <source>
        <dbReference type="EMBL" id="MBV7276524.1"/>
    </source>
</evidence>
<protein>
    <submittedName>
        <fullName evidence="2">Zinc ribbon domain-containing protein</fullName>
    </submittedName>
</protein>
<name>A0A949U4Y7_9CLOT</name>
<dbReference type="InterPro" id="IPR031493">
    <property type="entry name" value="Zinc_ribbon_15"/>
</dbReference>
<dbReference type="AlphaFoldDB" id="A0A949U4Y7"/>
<dbReference type="PANTHER" id="PTHR36718">
    <property type="entry name" value="OS05G0435400 PROTEIN"/>
    <property type="match status" value="1"/>
</dbReference>
<gene>
    <name evidence="2" type="ORF">I6U48_26990</name>
</gene>
<dbReference type="PANTHER" id="PTHR36718:SF1">
    <property type="entry name" value="DOUBLE ZINC RIBBON PROTEIN MJ0416"/>
    <property type="match status" value="1"/>
</dbReference>